<evidence type="ECO:0000313" key="3">
    <source>
        <dbReference type="EMBL" id="KAG6429984.1"/>
    </source>
</evidence>
<dbReference type="GO" id="GO:0004523">
    <property type="term" value="F:RNA-DNA hybrid ribonuclease activity"/>
    <property type="evidence" value="ECO:0007669"/>
    <property type="project" value="InterPro"/>
</dbReference>
<dbReference type="Proteomes" id="UP000298416">
    <property type="component" value="Unassembled WGS sequence"/>
</dbReference>
<dbReference type="InterPro" id="IPR036397">
    <property type="entry name" value="RNaseH_sf"/>
</dbReference>
<protein>
    <recommendedName>
        <fullName evidence="2">RNase H type-1 domain-containing protein</fullName>
    </recommendedName>
</protein>
<dbReference type="PANTHER" id="PTHR33730">
    <property type="entry name" value="OS05G0542732 PROTEIN-RELATED"/>
    <property type="match status" value="1"/>
</dbReference>
<keyword evidence="4" id="KW-1185">Reference proteome</keyword>
<sequence>MERNSYIHRGVKMTAKNVFPRTKTYLQNMIKAGTLGRKEWEGYSNLENFDTTTWIERRRKLIKTVRWIPPDTGWLKLNIKGVWNRAGAGAGGIFRDASSNFVRGFIRKVTATSALDAKLQALSLGLEMGTGRGRKVWIESDSKEVISLIQLNKPGSAHLRHQTTFIRNKLKEVVAKYSHCYNVGNKAAEYAVKLGSPENGQQEYDRDTTLTMIKELMAGLQRSAVSFRRQGSSGFVWDDKFLSGELNKLADQQKEEYKNKRSQNLKSGDKSATASAAENSSVSGGIAIERSRSSGRRADRAGRAPPPLEPPSPRVSACGLCGAFGKTRRRPPKVAKRVM</sequence>
<gene>
    <name evidence="3" type="ORF">SASPL_108043</name>
</gene>
<feature type="domain" description="RNase H type-1" evidence="2">
    <location>
        <begin position="79"/>
        <end position="193"/>
    </location>
</feature>
<evidence type="ECO:0000256" key="1">
    <source>
        <dbReference type="SAM" id="MobiDB-lite"/>
    </source>
</evidence>
<reference evidence="3" key="2">
    <citation type="submission" date="2020-08" db="EMBL/GenBank/DDBJ databases">
        <title>Plant Genome Project.</title>
        <authorList>
            <person name="Zhang R.-G."/>
        </authorList>
    </citation>
    <scope>NUCLEOTIDE SEQUENCE</scope>
    <source>
        <strain evidence="3">Huo1</strain>
        <tissue evidence="3">Leaf</tissue>
    </source>
</reference>
<feature type="region of interest" description="Disordered" evidence="1">
    <location>
        <begin position="256"/>
        <end position="339"/>
    </location>
</feature>
<dbReference type="Pfam" id="PF13456">
    <property type="entry name" value="RVT_3"/>
    <property type="match status" value="1"/>
</dbReference>
<dbReference type="InterPro" id="IPR012337">
    <property type="entry name" value="RNaseH-like_sf"/>
</dbReference>
<dbReference type="PANTHER" id="PTHR33730:SF39">
    <property type="entry name" value="MAPK KINASE SUBSTRATE PROTEIN"/>
    <property type="match status" value="1"/>
</dbReference>
<dbReference type="Gene3D" id="3.30.420.10">
    <property type="entry name" value="Ribonuclease H-like superfamily/Ribonuclease H"/>
    <property type="match status" value="1"/>
</dbReference>
<feature type="compositionally biased region" description="Pro residues" evidence="1">
    <location>
        <begin position="304"/>
        <end position="313"/>
    </location>
</feature>
<feature type="compositionally biased region" description="Basic residues" evidence="1">
    <location>
        <begin position="326"/>
        <end position="339"/>
    </location>
</feature>
<dbReference type="GO" id="GO:0003676">
    <property type="term" value="F:nucleic acid binding"/>
    <property type="evidence" value="ECO:0007669"/>
    <property type="project" value="InterPro"/>
</dbReference>
<dbReference type="CDD" id="cd06222">
    <property type="entry name" value="RNase_H_like"/>
    <property type="match status" value="1"/>
</dbReference>
<reference evidence="3" key="1">
    <citation type="submission" date="2018-01" db="EMBL/GenBank/DDBJ databases">
        <authorList>
            <person name="Mao J.F."/>
        </authorList>
    </citation>
    <scope>NUCLEOTIDE SEQUENCE</scope>
    <source>
        <strain evidence="3">Huo1</strain>
        <tissue evidence="3">Leaf</tissue>
    </source>
</reference>
<dbReference type="Pfam" id="PF15697">
    <property type="entry name" value="DUF4666"/>
    <property type="match status" value="1"/>
</dbReference>
<dbReference type="AlphaFoldDB" id="A0A8X8YEK1"/>
<dbReference type="InterPro" id="IPR002156">
    <property type="entry name" value="RNaseH_domain"/>
</dbReference>
<accession>A0A8X8YEK1</accession>
<evidence type="ECO:0000313" key="4">
    <source>
        <dbReference type="Proteomes" id="UP000298416"/>
    </source>
</evidence>
<proteinExistence type="predicted"/>
<feature type="compositionally biased region" description="Basic and acidic residues" evidence="1">
    <location>
        <begin position="289"/>
        <end position="302"/>
    </location>
</feature>
<dbReference type="EMBL" id="PNBA02000003">
    <property type="protein sequence ID" value="KAG6429984.1"/>
    <property type="molecule type" value="Genomic_DNA"/>
</dbReference>
<comment type="caution">
    <text evidence="3">The sequence shown here is derived from an EMBL/GenBank/DDBJ whole genome shotgun (WGS) entry which is preliminary data.</text>
</comment>
<evidence type="ECO:0000259" key="2">
    <source>
        <dbReference type="Pfam" id="PF13456"/>
    </source>
</evidence>
<organism evidence="3">
    <name type="scientific">Salvia splendens</name>
    <name type="common">Scarlet sage</name>
    <dbReference type="NCBI Taxonomy" id="180675"/>
    <lineage>
        <taxon>Eukaryota</taxon>
        <taxon>Viridiplantae</taxon>
        <taxon>Streptophyta</taxon>
        <taxon>Embryophyta</taxon>
        <taxon>Tracheophyta</taxon>
        <taxon>Spermatophyta</taxon>
        <taxon>Magnoliopsida</taxon>
        <taxon>eudicotyledons</taxon>
        <taxon>Gunneridae</taxon>
        <taxon>Pentapetalae</taxon>
        <taxon>asterids</taxon>
        <taxon>lamiids</taxon>
        <taxon>Lamiales</taxon>
        <taxon>Lamiaceae</taxon>
        <taxon>Nepetoideae</taxon>
        <taxon>Mentheae</taxon>
        <taxon>Salviinae</taxon>
        <taxon>Salvia</taxon>
        <taxon>Salvia subgen. Calosphace</taxon>
        <taxon>core Calosphace</taxon>
    </lineage>
</organism>
<dbReference type="InterPro" id="IPR044730">
    <property type="entry name" value="RNase_H-like_dom_plant"/>
</dbReference>
<feature type="compositionally biased region" description="Polar residues" evidence="1">
    <location>
        <begin position="262"/>
        <end position="283"/>
    </location>
</feature>
<dbReference type="SUPFAM" id="SSF53098">
    <property type="entry name" value="Ribonuclease H-like"/>
    <property type="match status" value="1"/>
</dbReference>
<name>A0A8X8YEK1_SALSN</name>
<dbReference type="InterPro" id="IPR031421">
    <property type="entry name" value="DUF4666"/>
</dbReference>